<accession>A0A366LC65</accession>
<dbReference type="Gene3D" id="2.60.120.10">
    <property type="entry name" value="Jelly Rolls"/>
    <property type="match status" value="1"/>
</dbReference>
<dbReference type="EMBL" id="QNQU01000002">
    <property type="protein sequence ID" value="RBQ11446.1"/>
    <property type="molecule type" value="Genomic_DNA"/>
</dbReference>
<dbReference type="OrthoDB" id="752588at2"/>
<gene>
    <name evidence="1" type="ORF">DRW42_02995</name>
</gene>
<dbReference type="SUPFAM" id="SSF51206">
    <property type="entry name" value="cAMP-binding domain-like"/>
    <property type="match status" value="1"/>
</dbReference>
<evidence type="ECO:0000313" key="2">
    <source>
        <dbReference type="Proteomes" id="UP000252081"/>
    </source>
</evidence>
<dbReference type="InterPro" id="IPR014710">
    <property type="entry name" value="RmlC-like_jellyroll"/>
</dbReference>
<reference evidence="1 2" key="1">
    <citation type="submission" date="2018-07" db="EMBL/GenBank/DDBJ databases">
        <title>A draft genome of a endophytic bacteria, a new species of Pedobacter.</title>
        <authorList>
            <person name="Zhang Z.D."/>
            <person name="Chen Z.J."/>
        </authorList>
    </citation>
    <scope>NUCLEOTIDE SEQUENCE [LARGE SCALE GENOMIC DNA]</scope>
    <source>
        <strain evidence="1 2">RS10</strain>
    </source>
</reference>
<protein>
    <submittedName>
        <fullName evidence="1">Crp/Fnr family transcriptional regulator</fullName>
    </submittedName>
</protein>
<dbReference type="Proteomes" id="UP000252081">
    <property type="component" value="Unassembled WGS sequence"/>
</dbReference>
<dbReference type="InterPro" id="IPR018490">
    <property type="entry name" value="cNMP-bd_dom_sf"/>
</dbReference>
<dbReference type="AlphaFoldDB" id="A0A366LC65"/>
<evidence type="ECO:0000313" key="1">
    <source>
        <dbReference type="EMBL" id="RBQ11446.1"/>
    </source>
</evidence>
<proteinExistence type="predicted"/>
<comment type="caution">
    <text evidence="1">The sequence shown here is derived from an EMBL/GenBank/DDBJ whole genome shotgun (WGS) entry which is preliminary data.</text>
</comment>
<name>A0A366LC65_9SPHI</name>
<dbReference type="RefSeq" id="WP_147243654.1">
    <property type="nucleotide sequence ID" value="NZ_QNQU01000002.1"/>
</dbReference>
<organism evidence="1 2">
    <name type="scientific">Pedobacter miscanthi</name>
    <dbReference type="NCBI Taxonomy" id="2259170"/>
    <lineage>
        <taxon>Bacteria</taxon>
        <taxon>Pseudomonadati</taxon>
        <taxon>Bacteroidota</taxon>
        <taxon>Sphingobacteriia</taxon>
        <taxon>Sphingobacteriales</taxon>
        <taxon>Sphingobacteriaceae</taxon>
        <taxon>Pedobacter</taxon>
    </lineage>
</organism>
<keyword evidence="2" id="KW-1185">Reference proteome</keyword>
<sequence>MKQVMERDCSVIIFKKNKHISSPLDLKPSLYFILKGSVRGFVRDEGEEITTWLATERNIVGLTLFDKQYNIQRQQFIQALETTHAIVIPHTLIMELFTFPQMHKLARNLLWYHYHEADERNFLIRIPTAEKRIQRLIETHPHLYQRIPSKHLAGFLGIREETLSRLKAKINRTRSASYSPYPGNH</sequence>